<keyword evidence="3" id="KW-1185">Reference proteome</keyword>
<feature type="compositionally biased region" description="Basic and acidic residues" evidence="1">
    <location>
        <begin position="17"/>
        <end position="31"/>
    </location>
</feature>
<dbReference type="AlphaFoldDB" id="A0A2K9LMD2"/>
<feature type="region of interest" description="Disordered" evidence="1">
    <location>
        <begin position="1"/>
        <end position="130"/>
    </location>
</feature>
<reference evidence="3" key="1">
    <citation type="submission" date="2017-08" db="EMBL/GenBank/DDBJ databases">
        <title>Direct submision.</title>
        <authorList>
            <person name="Kim S.-J."/>
            <person name="Rhee S.-K."/>
        </authorList>
    </citation>
    <scope>NUCLEOTIDE SEQUENCE [LARGE SCALE GENOMIC DNA]</scope>
    <source>
        <strain evidence="3">GI5</strain>
    </source>
</reference>
<dbReference type="KEGG" id="kak:Kalk_14275"/>
<organism evidence="2 3">
    <name type="scientific">Ketobacter alkanivorans</name>
    <dbReference type="NCBI Taxonomy" id="1917421"/>
    <lineage>
        <taxon>Bacteria</taxon>
        <taxon>Pseudomonadati</taxon>
        <taxon>Pseudomonadota</taxon>
        <taxon>Gammaproteobacteria</taxon>
        <taxon>Pseudomonadales</taxon>
        <taxon>Ketobacteraceae</taxon>
        <taxon>Ketobacter</taxon>
    </lineage>
</organism>
<feature type="compositionally biased region" description="Polar residues" evidence="1">
    <location>
        <begin position="67"/>
        <end position="77"/>
    </location>
</feature>
<name>A0A2K9LMD2_9GAMM</name>
<dbReference type="Proteomes" id="UP000235116">
    <property type="component" value="Chromosome"/>
</dbReference>
<feature type="compositionally biased region" description="Polar residues" evidence="1">
    <location>
        <begin position="1"/>
        <end position="13"/>
    </location>
</feature>
<feature type="compositionally biased region" description="Low complexity" evidence="1">
    <location>
        <begin position="33"/>
        <end position="51"/>
    </location>
</feature>
<feature type="compositionally biased region" description="Low complexity" evidence="1">
    <location>
        <begin position="90"/>
        <end position="130"/>
    </location>
</feature>
<sequence>MEPISSNSATTLVQPKAAEEKQTRDDSEAQTRSESQTRSSSDSFSSSNPVSELQLQRSQVVVDLGRAQQSGLETSQPFPAAQPSERDINSQAEAEALSQQLQQQIGDNPSTALDAQASQASQQTTLTLFQ</sequence>
<evidence type="ECO:0000256" key="1">
    <source>
        <dbReference type="SAM" id="MobiDB-lite"/>
    </source>
</evidence>
<proteinExistence type="predicted"/>
<evidence type="ECO:0000313" key="3">
    <source>
        <dbReference type="Proteomes" id="UP000235116"/>
    </source>
</evidence>
<gene>
    <name evidence="2" type="ORF">Kalk_14275</name>
</gene>
<protein>
    <submittedName>
        <fullName evidence="2">Uncharacterized protein</fullName>
    </submittedName>
</protein>
<dbReference type="EMBL" id="CP022684">
    <property type="protein sequence ID" value="AUM13516.1"/>
    <property type="molecule type" value="Genomic_DNA"/>
</dbReference>
<evidence type="ECO:0000313" key="2">
    <source>
        <dbReference type="EMBL" id="AUM13516.1"/>
    </source>
</evidence>
<accession>A0A2K9LMD2</accession>
<dbReference type="RefSeq" id="WP_101894891.1">
    <property type="nucleotide sequence ID" value="NZ_CP022684.1"/>
</dbReference>